<sequence length="146" mass="15877">MVVHSAPAPAPPFIDVTGQVFARPLVERNMEKKELVLGSVLFAGALILLISACLALYFCCRRRRGKRYRKSSDGSRIRLESSDGEGSHSASQLAGFLALKTPLISTRALGIFDHKPNQVKPSRRSDLLPVGQTTSFCSTSGTGYLR</sequence>
<name>A0A8S9XHW0_APOLU</name>
<dbReference type="Proteomes" id="UP000466442">
    <property type="component" value="Unassembled WGS sequence"/>
</dbReference>
<evidence type="ECO:0000256" key="1">
    <source>
        <dbReference type="SAM" id="Phobius"/>
    </source>
</evidence>
<protein>
    <submittedName>
        <fullName evidence="2">Uncharacterized protein</fullName>
    </submittedName>
</protein>
<gene>
    <name evidence="2" type="ORF">GE061_017015</name>
</gene>
<reference evidence="2" key="1">
    <citation type="journal article" date="2021" name="Mol. Ecol. Resour.">
        <title>Apolygus lucorum genome provides insights into omnivorousness and mesophyll feeding.</title>
        <authorList>
            <person name="Liu Y."/>
            <person name="Liu H."/>
            <person name="Wang H."/>
            <person name="Huang T."/>
            <person name="Liu B."/>
            <person name="Yang B."/>
            <person name="Yin L."/>
            <person name="Li B."/>
            <person name="Zhang Y."/>
            <person name="Zhang S."/>
            <person name="Jiang F."/>
            <person name="Zhang X."/>
            <person name="Ren Y."/>
            <person name="Wang B."/>
            <person name="Wang S."/>
            <person name="Lu Y."/>
            <person name="Wu K."/>
            <person name="Fan W."/>
            <person name="Wang G."/>
        </authorList>
    </citation>
    <scope>NUCLEOTIDE SEQUENCE</scope>
    <source>
        <strain evidence="2">12Hb</strain>
    </source>
</reference>
<dbReference type="AlphaFoldDB" id="A0A8S9XHW0"/>
<organism evidence="2 3">
    <name type="scientific">Apolygus lucorum</name>
    <name type="common">Small green plant bug</name>
    <name type="synonym">Lygocoris lucorum</name>
    <dbReference type="NCBI Taxonomy" id="248454"/>
    <lineage>
        <taxon>Eukaryota</taxon>
        <taxon>Metazoa</taxon>
        <taxon>Ecdysozoa</taxon>
        <taxon>Arthropoda</taxon>
        <taxon>Hexapoda</taxon>
        <taxon>Insecta</taxon>
        <taxon>Pterygota</taxon>
        <taxon>Neoptera</taxon>
        <taxon>Paraneoptera</taxon>
        <taxon>Hemiptera</taxon>
        <taxon>Heteroptera</taxon>
        <taxon>Panheteroptera</taxon>
        <taxon>Cimicomorpha</taxon>
        <taxon>Miridae</taxon>
        <taxon>Mirini</taxon>
        <taxon>Apolygus</taxon>
    </lineage>
</organism>
<comment type="caution">
    <text evidence="2">The sequence shown here is derived from an EMBL/GenBank/DDBJ whole genome shotgun (WGS) entry which is preliminary data.</text>
</comment>
<evidence type="ECO:0000313" key="3">
    <source>
        <dbReference type="Proteomes" id="UP000466442"/>
    </source>
</evidence>
<proteinExistence type="predicted"/>
<keyword evidence="1" id="KW-0472">Membrane</keyword>
<feature type="transmembrane region" description="Helical" evidence="1">
    <location>
        <begin position="35"/>
        <end position="60"/>
    </location>
</feature>
<keyword evidence="1" id="KW-1133">Transmembrane helix</keyword>
<evidence type="ECO:0000313" key="2">
    <source>
        <dbReference type="EMBL" id="KAF6208557.1"/>
    </source>
</evidence>
<keyword evidence="3" id="KW-1185">Reference proteome</keyword>
<dbReference type="OrthoDB" id="7693445at2759"/>
<accession>A0A8S9XHW0</accession>
<keyword evidence="1" id="KW-0812">Transmembrane</keyword>
<dbReference type="EMBL" id="WIXP02000007">
    <property type="protein sequence ID" value="KAF6208557.1"/>
    <property type="molecule type" value="Genomic_DNA"/>
</dbReference>